<keyword evidence="4" id="KW-1185">Reference proteome</keyword>
<organism evidence="3 4">
    <name type="scientific">Clostridium facile</name>
    <dbReference type="NCBI Taxonomy" id="2763035"/>
    <lineage>
        <taxon>Bacteria</taxon>
        <taxon>Bacillati</taxon>
        <taxon>Bacillota</taxon>
        <taxon>Clostridia</taxon>
        <taxon>Eubacteriales</taxon>
        <taxon>Clostridiaceae</taxon>
        <taxon>Clostridium</taxon>
    </lineage>
</organism>
<feature type="domain" description="SipL SPOCS" evidence="2">
    <location>
        <begin position="38"/>
        <end position="101"/>
    </location>
</feature>
<accession>A0ABR7IN27</accession>
<evidence type="ECO:0000259" key="1">
    <source>
        <dbReference type="Pfam" id="PF01476"/>
    </source>
</evidence>
<dbReference type="EMBL" id="JACOQK010000001">
    <property type="protein sequence ID" value="MBC5786544.1"/>
    <property type="molecule type" value="Genomic_DNA"/>
</dbReference>
<dbReference type="InterPro" id="IPR018392">
    <property type="entry name" value="LysM"/>
</dbReference>
<dbReference type="Pfam" id="PF12673">
    <property type="entry name" value="SipL"/>
    <property type="match status" value="2"/>
</dbReference>
<reference evidence="3 4" key="1">
    <citation type="submission" date="2020-08" db="EMBL/GenBank/DDBJ databases">
        <title>Genome public.</title>
        <authorList>
            <person name="Liu C."/>
            <person name="Sun Q."/>
        </authorList>
    </citation>
    <scope>NUCLEOTIDE SEQUENCE [LARGE SCALE GENOMIC DNA]</scope>
    <source>
        <strain evidence="3 4">NSJ-27</strain>
    </source>
</reference>
<dbReference type="RefSeq" id="WP_186995846.1">
    <property type="nucleotide sequence ID" value="NZ_JACOQK010000001.1"/>
</dbReference>
<gene>
    <name evidence="3" type="ORF">H8Z77_00695</name>
</gene>
<evidence type="ECO:0000313" key="3">
    <source>
        <dbReference type="EMBL" id="MBC5786544.1"/>
    </source>
</evidence>
<name>A0ABR7IN27_9CLOT</name>
<comment type="caution">
    <text evidence="3">The sequence shown here is derived from an EMBL/GenBank/DDBJ whole genome shotgun (WGS) entry which is preliminary data.</text>
</comment>
<feature type="domain" description="LysM" evidence="1">
    <location>
        <begin position="464"/>
        <end position="500"/>
    </location>
</feature>
<protein>
    <submittedName>
        <fullName evidence="3">DUF3794 domain-containing protein</fullName>
    </submittedName>
</protein>
<dbReference type="InterPro" id="IPR024300">
    <property type="entry name" value="SipL_SPOCS_dom"/>
</dbReference>
<dbReference type="InterPro" id="IPR036779">
    <property type="entry name" value="LysM_dom_sf"/>
</dbReference>
<dbReference type="SUPFAM" id="SSF54106">
    <property type="entry name" value="LysM domain"/>
    <property type="match status" value="1"/>
</dbReference>
<proteinExistence type="predicted"/>
<dbReference type="CDD" id="cd00118">
    <property type="entry name" value="LysM"/>
    <property type="match status" value="1"/>
</dbReference>
<evidence type="ECO:0000313" key="4">
    <source>
        <dbReference type="Proteomes" id="UP000649151"/>
    </source>
</evidence>
<dbReference type="Pfam" id="PF01476">
    <property type="entry name" value="LysM"/>
    <property type="match status" value="1"/>
</dbReference>
<feature type="domain" description="SipL SPOCS" evidence="2">
    <location>
        <begin position="184"/>
        <end position="262"/>
    </location>
</feature>
<dbReference type="Gene3D" id="3.10.350.10">
    <property type="entry name" value="LysM domain"/>
    <property type="match status" value="1"/>
</dbReference>
<sequence length="504" mass="56920">MELNLSHENIRINESVYDGTLEQSIEQDYSLPDYYPGIFKVLKTTITPCVYNCRTSGDKLVVDGVIFVDILYLGEENNQLHSIQQKYPFSKTADIKGECNTPIICYSTSGDYINCRVINPRRVDLRGAITIQIKVYCPKEEMVLSDAEGNGIQLNRGSIHTGSSHLWGTKQFSAEEQFTLEPPAEEIISYYASAVAGECKLIANKMVTKGDIILHVIYRISDENQQLQTATKTIPISQILDLPGVDEDYSCNVCYFVTGVDLHKEEDSNMINAQFDLTLCGDAYIQKDIACVTDAFSTLYESQTDTKEIATDRLIRILDDSMVSKQQVELQNIQQVIDVWGKVRNLSAKSMEDHLDFTGELEADILAVDSENNPVFLTKEIPIEFQLSSDQLCENPIVQTKGDIVNMEYSFNGTILDLEAEIKLCGTVSCRDWIRIVTDFSIDETAPKETKNRPALTIYYADGGESLWDIARHYNTSMDAIMEENAMERPIIEERRMMLIPIVE</sequence>
<evidence type="ECO:0000259" key="2">
    <source>
        <dbReference type="Pfam" id="PF12673"/>
    </source>
</evidence>
<dbReference type="Proteomes" id="UP000649151">
    <property type="component" value="Unassembled WGS sequence"/>
</dbReference>